<keyword evidence="4" id="KW-1185">Reference proteome</keyword>
<organism evidence="3 4">
    <name type="scientific">Streptomyces noboritoensis</name>
    <dbReference type="NCBI Taxonomy" id="67337"/>
    <lineage>
        <taxon>Bacteria</taxon>
        <taxon>Bacillati</taxon>
        <taxon>Actinomycetota</taxon>
        <taxon>Actinomycetes</taxon>
        <taxon>Kitasatosporales</taxon>
        <taxon>Streptomycetaceae</taxon>
        <taxon>Streptomyces</taxon>
    </lineage>
</organism>
<dbReference type="EMBL" id="JBHMQV010000001">
    <property type="protein sequence ID" value="MFC0842724.1"/>
    <property type="molecule type" value="Genomic_DNA"/>
</dbReference>
<evidence type="ECO:0000313" key="4">
    <source>
        <dbReference type="Proteomes" id="UP001589887"/>
    </source>
</evidence>
<reference evidence="3 4" key="1">
    <citation type="submission" date="2024-09" db="EMBL/GenBank/DDBJ databases">
        <authorList>
            <person name="Sun Q."/>
            <person name="Mori K."/>
        </authorList>
    </citation>
    <scope>NUCLEOTIDE SEQUENCE [LARGE SCALE GENOMIC DNA]</scope>
    <source>
        <strain evidence="3 4">JCM 4557</strain>
    </source>
</reference>
<proteinExistence type="predicted"/>
<keyword evidence="2" id="KW-1133">Transmembrane helix</keyword>
<feature type="region of interest" description="Disordered" evidence="1">
    <location>
        <begin position="75"/>
        <end position="108"/>
    </location>
</feature>
<accession>A0ABV6TAA6</accession>
<evidence type="ECO:0000256" key="1">
    <source>
        <dbReference type="SAM" id="MobiDB-lite"/>
    </source>
</evidence>
<gene>
    <name evidence="3" type="ORF">ACFH04_03090</name>
</gene>
<keyword evidence="2" id="KW-0472">Membrane</keyword>
<protein>
    <recommendedName>
        <fullName evidence="5">DUF4229 domain-containing protein</fullName>
    </recommendedName>
</protein>
<evidence type="ECO:0008006" key="5">
    <source>
        <dbReference type="Google" id="ProtNLM"/>
    </source>
</evidence>
<dbReference type="Proteomes" id="UP001589887">
    <property type="component" value="Unassembled WGS sequence"/>
</dbReference>
<sequence length="108" mass="10662">MSRPAEFAGLGVLGAAPVVAGFPWWGVLVMAAVCLVAYICRLYVVLRLGTQAIAKAGPAAMVGIMRAVTGSTAAETRDAGSGVTEPEVTGASGSPSTAAGDDGSPAVR</sequence>
<evidence type="ECO:0000313" key="3">
    <source>
        <dbReference type="EMBL" id="MFC0842724.1"/>
    </source>
</evidence>
<name>A0ABV6TAA6_9ACTN</name>
<dbReference type="RefSeq" id="WP_394316550.1">
    <property type="nucleotide sequence ID" value="NZ_JBHMQV010000001.1"/>
</dbReference>
<keyword evidence="2" id="KW-0812">Transmembrane</keyword>
<comment type="caution">
    <text evidence="3">The sequence shown here is derived from an EMBL/GenBank/DDBJ whole genome shotgun (WGS) entry which is preliminary data.</text>
</comment>
<feature type="transmembrane region" description="Helical" evidence="2">
    <location>
        <begin position="22"/>
        <end position="46"/>
    </location>
</feature>
<evidence type="ECO:0000256" key="2">
    <source>
        <dbReference type="SAM" id="Phobius"/>
    </source>
</evidence>